<sequence>MIERIDPELIEEAEQSASRYYHETPADSEIRKSPLGKSGTPCQVDDGRSDIKSVTDTNNPVGALTPAGTPPSGSNVETLMKEVGNEETTSPSLLPSPLPSTVPDRVSLSPEPSKEQNISDEKMDEDIQCKQVIWDPSTLVLLEKHIIEKTEEFNVEELDELRVKLYNILKMNLHHSDRNLVIKNMLNEIDLTVAQIGLLDSEEISQFY</sequence>
<gene>
    <name evidence="2" type="ORF">K7432_012231</name>
</gene>
<dbReference type="EMBL" id="JASJQH010007914">
    <property type="protein sequence ID" value="KAK9700366.1"/>
    <property type="molecule type" value="Genomic_DNA"/>
</dbReference>
<dbReference type="Proteomes" id="UP001479436">
    <property type="component" value="Unassembled WGS sequence"/>
</dbReference>
<proteinExistence type="predicted"/>
<evidence type="ECO:0000313" key="3">
    <source>
        <dbReference type="Proteomes" id="UP001479436"/>
    </source>
</evidence>
<reference evidence="2 3" key="1">
    <citation type="submission" date="2023-04" db="EMBL/GenBank/DDBJ databases">
        <title>Genome of Basidiobolus ranarum AG-B5.</title>
        <authorList>
            <person name="Stajich J.E."/>
            <person name="Carter-House D."/>
            <person name="Gryganskyi A."/>
        </authorList>
    </citation>
    <scope>NUCLEOTIDE SEQUENCE [LARGE SCALE GENOMIC DNA]</scope>
    <source>
        <strain evidence="2 3">AG-B5</strain>
    </source>
</reference>
<protein>
    <submittedName>
        <fullName evidence="2">Uncharacterized protein</fullName>
    </submittedName>
</protein>
<feature type="region of interest" description="Disordered" evidence="1">
    <location>
        <begin position="1"/>
        <end position="122"/>
    </location>
</feature>
<evidence type="ECO:0000313" key="2">
    <source>
        <dbReference type="EMBL" id="KAK9700366.1"/>
    </source>
</evidence>
<organism evidence="2 3">
    <name type="scientific">Basidiobolus ranarum</name>
    <dbReference type="NCBI Taxonomy" id="34480"/>
    <lineage>
        <taxon>Eukaryota</taxon>
        <taxon>Fungi</taxon>
        <taxon>Fungi incertae sedis</taxon>
        <taxon>Zoopagomycota</taxon>
        <taxon>Entomophthoromycotina</taxon>
        <taxon>Basidiobolomycetes</taxon>
        <taxon>Basidiobolales</taxon>
        <taxon>Basidiobolaceae</taxon>
        <taxon>Basidiobolus</taxon>
    </lineage>
</organism>
<feature type="compositionally biased region" description="Basic and acidic residues" evidence="1">
    <location>
        <begin position="20"/>
        <end position="32"/>
    </location>
</feature>
<name>A0ABR2VSL7_9FUNG</name>
<keyword evidence="3" id="KW-1185">Reference proteome</keyword>
<accession>A0ABR2VSL7</accession>
<evidence type="ECO:0000256" key="1">
    <source>
        <dbReference type="SAM" id="MobiDB-lite"/>
    </source>
</evidence>
<feature type="compositionally biased region" description="Basic and acidic residues" evidence="1">
    <location>
        <begin position="112"/>
        <end position="122"/>
    </location>
</feature>
<comment type="caution">
    <text evidence="2">The sequence shown here is derived from an EMBL/GenBank/DDBJ whole genome shotgun (WGS) entry which is preliminary data.</text>
</comment>